<evidence type="ECO:0000313" key="5">
    <source>
        <dbReference type="EnsemblPlants" id="OPUNC07G09770.1"/>
    </source>
</evidence>
<dbReference type="GO" id="GO:0006508">
    <property type="term" value="P:proteolysis"/>
    <property type="evidence" value="ECO:0007669"/>
    <property type="project" value="UniProtKB-KW"/>
</dbReference>
<sequence>MKIVPNAQQTNFNNFIILYPPVPKQTNLDDCGVFFMKCIELWHYEADLWNYFSQEDISINRMKYANDLFSPVN</sequence>
<evidence type="ECO:0000313" key="6">
    <source>
        <dbReference type="Proteomes" id="UP000026962"/>
    </source>
</evidence>
<keyword evidence="3" id="KW-0378">Hydrolase</keyword>
<accession>A0A0E0LJG7</accession>
<reference evidence="5" key="1">
    <citation type="submission" date="2015-04" db="UniProtKB">
        <authorList>
            <consortium name="EnsemblPlants"/>
        </authorList>
    </citation>
    <scope>IDENTIFICATION</scope>
</reference>
<dbReference type="SUPFAM" id="SSF54001">
    <property type="entry name" value="Cysteine proteinases"/>
    <property type="match status" value="1"/>
</dbReference>
<protein>
    <recommendedName>
        <fullName evidence="4">Ubiquitin-like protease family profile domain-containing protein</fullName>
    </recommendedName>
</protein>
<dbReference type="HOGENOM" id="CLU_2709088_0_0_1"/>
<feature type="domain" description="Ubiquitin-like protease family profile" evidence="4">
    <location>
        <begin position="10"/>
        <end position="68"/>
    </location>
</feature>
<dbReference type="AlphaFoldDB" id="A0A0E0LJG7"/>
<dbReference type="Gramene" id="OPUNC07G09770.1">
    <property type="protein sequence ID" value="OPUNC07G09770.1"/>
    <property type="gene ID" value="OPUNC07G09770"/>
</dbReference>
<dbReference type="InterPro" id="IPR038765">
    <property type="entry name" value="Papain-like_cys_pep_sf"/>
</dbReference>
<dbReference type="Gene3D" id="3.40.395.10">
    <property type="entry name" value="Adenoviral Proteinase, Chain A"/>
    <property type="match status" value="1"/>
</dbReference>
<evidence type="ECO:0000256" key="3">
    <source>
        <dbReference type="ARBA" id="ARBA00022801"/>
    </source>
</evidence>
<dbReference type="Pfam" id="PF02902">
    <property type="entry name" value="Peptidase_C48"/>
    <property type="match status" value="1"/>
</dbReference>
<evidence type="ECO:0000256" key="1">
    <source>
        <dbReference type="ARBA" id="ARBA00005234"/>
    </source>
</evidence>
<proteinExistence type="inferred from homology"/>
<dbReference type="Proteomes" id="UP000026962">
    <property type="component" value="Chromosome 7"/>
</dbReference>
<keyword evidence="6" id="KW-1185">Reference proteome</keyword>
<dbReference type="EnsemblPlants" id="OPUNC07G09770.1">
    <property type="protein sequence ID" value="OPUNC07G09770.1"/>
    <property type="gene ID" value="OPUNC07G09770"/>
</dbReference>
<dbReference type="InterPro" id="IPR003653">
    <property type="entry name" value="Peptidase_C48_C"/>
</dbReference>
<dbReference type="GO" id="GO:0008234">
    <property type="term" value="F:cysteine-type peptidase activity"/>
    <property type="evidence" value="ECO:0007669"/>
    <property type="project" value="InterPro"/>
</dbReference>
<keyword evidence="2" id="KW-0645">Protease</keyword>
<name>A0A0E0LJG7_ORYPU</name>
<comment type="similarity">
    <text evidence="1">Belongs to the peptidase C48 family.</text>
</comment>
<evidence type="ECO:0000256" key="2">
    <source>
        <dbReference type="ARBA" id="ARBA00022670"/>
    </source>
</evidence>
<organism evidence="5">
    <name type="scientific">Oryza punctata</name>
    <name type="common">Red rice</name>
    <dbReference type="NCBI Taxonomy" id="4537"/>
    <lineage>
        <taxon>Eukaryota</taxon>
        <taxon>Viridiplantae</taxon>
        <taxon>Streptophyta</taxon>
        <taxon>Embryophyta</taxon>
        <taxon>Tracheophyta</taxon>
        <taxon>Spermatophyta</taxon>
        <taxon>Magnoliopsida</taxon>
        <taxon>Liliopsida</taxon>
        <taxon>Poales</taxon>
        <taxon>Poaceae</taxon>
        <taxon>BOP clade</taxon>
        <taxon>Oryzoideae</taxon>
        <taxon>Oryzeae</taxon>
        <taxon>Oryzinae</taxon>
        <taxon>Oryza</taxon>
    </lineage>
</organism>
<dbReference type="STRING" id="4537.A0A0E0LJG7"/>
<reference evidence="5" key="2">
    <citation type="submission" date="2018-05" db="EMBL/GenBank/DDBJ databases">
        <title>OpunRS2 (Oryza punctata Reference Sequence Version 2).</title>
        <authorList>
            <person name="Zhang J."/>
            <person name="Kudrna D."/>
            <person name="Lee S."/>
            <person name="Talag J."/>
            <person name="Welchert J."/>
            <person name="Wing R.A."/>
        </authorList>
    </citation>
    <scope>NUCLEOTIDE SEQUENCE [LARGE SCALE GENOMIC DNA]</scope>
</reference>
<evidence type="ECO:0000259" key="4">
    <source>
        <dbReference type="Pfam" id="PF02902"/>
    </source>
</evidence>